<sequence>MRGCAFYCFDLGNCLHNATGLIAFLHRIVSTPIFWNHAFVQRHFVPADCMRRCGVRLAKGGEPGVESVGWPKPVLWKRSASLPFVALSHSGGWKRAPRALSGAFRRSQTLKLERERESLTWGVPID</sequence>
<accession>A0AA38IKV7</accession>
<comment type="caution">
    <text evidence="1">The sequence shown here is derived from an EMBL/GenBank/DDBJ whole genome shotgun (WGS) entry which is preliminary data.</text>
</comment>
<evidence type="ECO:0000313" key="2">
    <source>
        <dbReference type="Proteomes" id="UP001168821"/>
    </source>
</evidence>
<dbReference type="Proteomes" id="UP001168821">
    <property type="component" value="Unassembled WGS sequence"/>
</dbReference>
<dbReference type="AlphaFoldDB" id="A0AA38IKV7"/>
<reference evidence="1" key="1">
    <citation type="journal article" date="2023" name="G3 (Bethesda)">
        <title>Whole genome assemblies of Zophobas morio and Tenebrio molitor.</title>
        <authorList>
            <person name="Kaur S."/>
            <person name="Stinson S.A."/>
            <person name="diCenzo G.C."/>
        </authorList>
    </citation>
    <scope>NUCLEOTIDE SEQUENCE</scope>
    <source>
        <strain evidence="1">QUZm001</strain>
    </source>
</reference>
<organism evidence="1 2">
    <name type="scientific">Zophobas morio</name>
    <dbReference type="NCBI Taxonomy" id="2755281"/>
    <lineage>
        <taxon>Eukaryota</taxon>
        <taxon>Metazoa</taxon>
        <taxon>Ecdysozoa</taxon>
        <taxon>Arthropoda</taxon>
        <taxon>Hexapoda</taxon>
        <taxon>Insecta</taxon>
        <taxon>Pterygota</taxon>
        <taxon>Neoptera</taxon>
        <taxon>Endopterygota</taxon>
        <taxon>Coleoptera</taxon>
        <taxon>Polyphaga</taxon>
        <taxon>Cucujiformia</taxon>
        <taxon>Tenebrionidae</taxon>
        <taxon>Zophobas</taxon>
    </lineage>
</organism>
<evidence type="ECO:0000313" key="1">
    <source>
        <dbReference type="EMBL" id="KAJ3655409.1"/>
    </source>
</evidence>
<protein>
    <submittedName>
        <fullName evidence="1">Uncharacterized protein</fullName>
    </submittedName>
</protein>
<name>A0AA38IKV7_9CUCU</name>
<proteinExistence type="predicted"/>
<keyword evidence="2" id="KW-1185">Reference proteome</keyword>
<gene>
    <name evidence="1" type="ORF">Zmor_014541</name>
</gene>
<dbReference type="EMBL" id="JALNTZ010000004">
    <property type="protein sequence ID" value="KAJ3655409.1"/>
    <property type="molecule type" value="Genomic_DNA"/>
</dbReference>